<evidence type="ECO:0000256" key="5">
    <source>
        <dbReference type="ARBA" id="ARBA00022847"/>
    </source>
</evidence>
<feature type="transmembrane region" description="Helical" evidence="14">
    <location>
        <begin position="58"/>
        <end position="77"/>
    </location>
</feature>
<gene>
    <name evidence="15" type="ORF">CVLEPA_LOCUS18439</name>
</gene>
<keyword evidence="8" id="KW-0915">Sodium</keyword>
<evidence type="ECO:0000256" key="6">
    <source>
        <dbReference type="ARBA" id="ARBA00022979"/>
    </source>
</evidence>
<name>A0ABP0G3U2_CLALP</name>
<evidence type="ECO:0000256" key="10">
    <source>
        <dbReference type="ARBA" id="ARBA00023136"/>
    </source>
</evidence>
<feature type="transmembrane region" description="Helical" evidence="14">
    <location>
        <begin position="24"/>
        <end position="52"/>
    </location>
</feature>
<reference evidence="15 16" key="1">
    <citation type="submission" date="2024-02" db="EMBL/GenBank/DDBJ databases">
        <authorList>
            <person name="Daric V."/>
            <person name="Darras S."/>
        </authorList>
    </citation>
    <scope>NUCLEOTIDE SEQUENCE [LARGE SCALE GENOMIC DNA]</scope>
</reference>
<keyword evidence="16" id="KW-1185">Reference proteome</keyword>
<dbReference type="Pfam" id="PF00474">
    <property type="entry name" value="SSF"/>
    <property type="match status" value="1"/>
</dbReference>
<feature type="transmembrane region" description="Helical" evidence="14">
    <location>
        <begin position="84"/>
        <end position="102"/>
    </location>
</feature>
<feature type="transmembrane region" description="Helical" evidence="14">
    <location>
        <begin position="270"/>
        <end position="290"/>
    </location>
</feature>
<keyword evidence="5" id="KW-0769">Symport</keyword>
<evidence type="ECO:0000256" key="13">
    <source>
        <dbReference type="RuleBase" id="RU362091"/>
    </source>
</evidence>
<evidence type="ECO:0000256" key="3">
    <source>
        <dbReference type="ARBA" id="ARBA00022448"/>
    </source>
</evidence>
<dbReference type="PANTHER" id="PTHR45897:SF4">
    <property type="entry name" value="HIGH-AFFINITY CHOLINE TRANSPORTER 1"/>
    <property type="match status" value="1"/>
</dbReference>
<evidence type="ECO:0000256" key="7">
    <source>
        <dbReference type="ARBA" id="ARBA00022989"/>
    </source>
</evidence>
<dbReference type="Proteomes" id="UP001642483">
    <property type="component" value="Unassembled WGS sequence"/>
</dbReference>
<evidence type="ECO:0000256" key="14">
    <source>
        <dbReference type="SAM" id="Phobius"/>
    </source>
</evidence>
<evidence type="ECO:0000313" key="15">
    <source>
        <dbReference type="EMBL" id="CAK8686516.1"/>
    </source>
</evidence>
<keyword evidence="7 14" id="KW-1133">Transmembrane helix</keyword>
<sequence length="461" mass="49750">MRKQGYVTMLDPLQRKLGKRMGGILYLPALMGELFWSAAVLSALGGTLAVIIDLDTEISVIVSACIAVFYTLIGGLYSVAYTDVVQLICIFIGLWLSIPFAFTNPAVSDIGTTAVNGPNWLGSWDSTQTGTWIDSALLLIFGGIPWQVYFQRVLASDSAKHAQIMSFIASAGCIIMAIPSVLIGAIGASTDWNATAYDGDPIAKSQEGLILPIVLQYLTPVAVSVIGLGAVAAAVMSSADSSILSASSMFTRNVYNLAIRQSASKRELIWVMRAAVLCVGAVATVLALTINSVYELWFLSSDFVYVILFPQLLSVIYLDPNTYGSILAFTVGLLLRLGGGEETFGLKPFIPYPGGANFPYKTFSMVVSAATLILVSYGVKYLFESGKVPAKYDFLRCNLANGGRTIKLKVDDESKINAFENSDAHMSEDAFEKKIEAEFGMNLHEGQGNPCFETEIERTKL</sequence>
<evidence type="ECO:0000256" key="11">
    <source>
        <dbReference type="ARBA" id="ARBA00023180"/>
    </source>
</evidence>
<dbReference type="Gene3D" id="1.20.1730.10">
    <property type="entry name" value="Sodium/glucose cotransporter"/>
    <property type="match status" value="1"/>
</dbReference>
<evidence type="ECO:0000313" key="16">
    <source>
        <dbReference type="Proteomes" id="UP001642483"/>
    </source>
</evidence>
<evidence type="ECO:0000256" key="12">
    <source>
        <dbReference type="ARBA" id="ARBA00023201"/>
    </source>
</evidence>
<keyword evidence="4 14" id="KW-0812">Transmembrane</keyword>
<feature type="transmembrane region" description="Helical" evidence="14">
    <location>
        <begin position="162"/>
        <end position="189"/>
    </location>
</feature>
<keyword evidence="10 14" id="KW-0472">Membrane</keyword>
<comment type="similarity">
    <text evidence="2 13">Belongs to the sodium:solute symporter (SSF) (TC 2.A.21) family.</text>
</comment>
<evidence type="ECO:0000256" key="8">
    <source>
        <dbReference type="ARBA" id="ARBA00023053"/>
    </source>
</evidence>
<dbReference type="CDD" id="cd11474">
    <property type="entry name" value="SLC5sbd_CHT"/>
    <property type="match status" value="1"/>
</dbReference>
<dbReference type="InterPro" id="IPR038377">
    <property type="entry name" value="Na/Glc_symporter_sf"/>
</dbReference>
<dbReference type="PANTHER" id="PTHR45897">
    <property type="entry name" value="HIGH-AFFINITY CHOLINE TRANSPORTER 1"/>
    <property type="match status" value="1"/>
</dbReference>
<protein>
    <recommendedName>
        <fullName evidence="17">High affinity choline transporter 1</fullName>
    </recommendedName>
</protein>
<keyword evidence="12" id="KW-0739">Sodium transport</keyword>
<keyword evidence="3" id="KW-0813">Transport</keyword>
<dbReference type="InterPro" id="IPR052244">
    <property type="entry name" value="Choline_transporter"/>
</dbReference>
<accession>A0ABP0G3U2</accession>
<keyword evidence="6" id="KW-0530">Neurotransmitter biosynthesis</keyword>
<feature type="transmembrane region" description="Helical" evidence="14">
    <location>
        <begin position="132"/>
        <end position="150"/>
    </location>
</feature>
<dbReference type="InterPro" id="IPR001734">
    <property type="entry name" value="Na/solute_symporter"/>
</dbReference>
<feature type="transmembrane region" description="Helical" evidence="14">
    <location>
        <begin position="323"/>
        <end position="340"/>
    </location>
</feature>
<dbReference type="EMBL" id="CAWYQH010000102">
    <property type="protein sequence ID" value="CAK8686516.1"/>
    <property type="molecule type" value="Genomic_DNA"/>
</dbReference>
<evidence type="ECO:0000256" key="4">
    <source>
        <dbReference type="ARBA" id="ARBA00022692"/>
    </source>
</evidence>
<keyword evidence="9" id="KW-0406">Ion transport</keyword>
<feature type="transmembrane region" description="Helical" evidence="14">
    <location>
        <begin position="360"/>
        <end position="383"/>
    </location>
</feature>
<dbReference type="PROSITE" id="PS50283">
    <property type="entry name" value="NA_SOLUT_SYMP_3"/>
    <property type="match status" value="1"/>
</dbReference>
<organism evidence="15 16">
    <name type="scientific">Clavelina lepadiformis</name>
    <name type="common">Light-bulb sea squirt</name>
    <name type="synonym">Ascidia lepadiformis</name>
    <dbReference type="NCBI Taxonomy" id="159417"/>
    <lineage>
        <taxon>Eukaryota</taxon>
        <taxon>Metazoa</taxon>
        <taxon>Chordata</taxon>
        <taxon>Tunicata</taxon>
        <taxon>Ascidiacea</taxon>
        <taxon>Aplousobranchia</taxon>
        <taxon>Clavelinidae</taxon>
        <taxon>Clavelina</taxon>
    </lineage>
</organism>
<evidence type="ECO:0000256" key="1">
    <source>
        <dbReference type="ARBA" id="ARBA00004141"/>
    </source>
</evidence>
<proteinExistence type="inferred from homology"/>
<feature type="transmembrane region" description="Helical" evidence="14">
    <location>
        <begin position="209"/>
        <end position="235"/>
    </location>
</feature>
<comment type="subcellular location">
    <subcellularLocation>
        <location evidence="1">Membrane</location>
        <topology evidence="1">Multi-pass membrane protein</topology>
    </subcellularLocation>
</comment>
<comment type="caution">
    <text evidence="15">The sequence shown here is derived from an EMBL/GenBank/DDBJ whole genome shotgun (WGS) entry which is preliminary data.</text>
</comment>
<evidence type="ECO:0000256" key="9">
    <source>
        <dbReference type="ARBA" id="ARBA00023065"/>
    </source>
</evidence>
<evidence type="ECO:0000256" key="2">
    <source>
        <dbReference type="ARBA" id="ARBA00006434"/>
    </source>
</evidence>
<feature type="transmembrane region" description="Helical" evidence="14">
    <location>
        <begin position="296"/>
        <end position="316"/>
    </location>
</feature>
<keyword evidence="11" id="KW-0325">Glycoprotein</keyword>
<evidence type="ECO:0008006" key="17">
    <source>
        <dbReference type="Google" id="ProtNLM"/>
    </source>
</evidence>